<feature type="transmembrane region" description="Helical" evidence="8">
    <location>
        <begin position="101"/>
        <end position="120"/>
    </location>
</feature>
<dbReference type="GO" id="GO:0004672">
    <property type="term" value="F:protein kinase activity"/>
    <property type="evidence" value="ECO:0007669"/>
    <property type="project" value="InterPro"/>
</dbReference>
<proteinExistence type="predicted"/>
<feature type="binding site" evidence="7">
    <location>
        <position position="337"/>
    </location>
    <ligand>
        <name>ATP</name>
        <dbReference type="ChEBI" id="CHEBI:30616"/>
    </ligand>
</feature>
<dbReference type="InterPro" id="IPR051343">
    <property type="entry name" value="G-type_lectin_kinases/EP1-like"/>
</dbReference>
<keyword evidence="11" id="KW-1185">Reference proteome</keyword>
<evidence type="ECO:0000313" key="11">
    <source>
        <dbReference type="Proteomes" id="UP001341281"/>
    </source>
</evidence>
<evidence type="ECO:0000256" key="1">
    <source>
        <dbReference type="ARBA" id="ARBA00022679"/>
    </source>
</evidence>
<dbReference type="EMBL" id="CP144748">
    <property type="protein sequence ID" value="WVZ69817.1"/>
    <property type="molecule type" value="Genomic_DNA"/>
</dbReference>
<dbReference type="PANTHER" id="PTHR47976:SF115">
    <property type="entry name" value="RECEPTOR-LIKE SERINE_THREONINE-PROTEIN KINASE"/>
    <property type="match status" value="1"/>
</dbReference>
<evidence type="ECO:0000313" key="10">
    <source>
        <dbReference type="EMBL" id="WVZ69817.1"/>
    </source>
</evidence>
<evidence type="ECO:0000256" key="8">
    <source>
        <dbReference type="SAM" id="Phobius"/>
    </source>
</evidence>
<dbReference type="PANTHER" id="PTHR47976">
    <property type="entry name" value="G-TYPE LECTIN S-RECEPTOR-LIKE SERINE/THREONINE-PROTEIN KINASE SD2-5"/>
    <property type="match status" value="1"/>
</dbReference>
<dbReference type="AlphaFoldDB" id="A0AAQ3TD47"/>
<sequence length="655" mass="73064">MADLEDPPRPGSIFLQAGCFDKDLARLRTGAKRAILHGSIVVFLWFHIFFGFFVIRGLRSCYSYSNRWEYPNNDGAIAFEIVTYGAIACLYILAPSRRAEKLVSVVFLGSLFLIVLFVSISNEGIKVEFVFAANIVALSLYCIWKLYPIVLPWLNDYWIRKVHPVSQPWLQYLPAIAPAWEEDEEGTTGRLLPRHAAAAAAFRIQDLPREFSYGEFVFAANIVALSLYCIWKLYPIVLPWLNDYWIRKVHPVAQPWLQYLPAIAPAWEEDEEGTTGRLLPRHAAAAAAFRIQDLPREFSYGEVRAMTQDFRTMVGEGGFAQVFRGLLDDGSTAVAVKRITVTGDGAVGGEDDFLREISIVANVHHRSLVRLLGYCLPRGAGGSSRYLVYPFFENGSLDSWLFHGGDERRSLLPWPARRCIAIDVAKALAYLHHECRQQILHLDIKPGNILLDAGLRACVSDFGISMSVTRDLSRVDTRGRGTPGYMAPEMMINAVSTKSDVFSYGMTLLELVGGRRNFDLDDSSATPDLARDFFPYVVREKLARGKLMEAVDSAMALVDQEEVEAAVKVALCCIESRWDMRPSMLTVVDMLEGRVAADLPSESRRLMSSVNFSGPLSSSLTHELNTHALSACQIIQNRETIRVGLSGKVTGGDSE</sequence>
<evidence type="ECO:0000256" key="2">
    <source>
        <dbReference type="ARBA" id="ARBA00022729"/>
    </source>
</evidence>
<dbReference type="InterPro" id="IPR011009">
    <property type="entry name" value="Kinase-like_dom_sf"/>
</dbReference>
<gene>
    <name evidence="10" type="ORF">U9M48_018546</name>
</gene>
<dbReference type="Gene3D" id="3.30.200.20">
    <property type="entry name" value="Phosphorylase Kinase, domain 1"/>
    <property type="match status" value="1"/>
</dbReference>
<dbReference type="SUPFAM" id="SSF56112">
    <property type="entry name" value="Protein kinase-like (PK-like)"/>
    <property type="match status" value="1"/>
</dbReference>
<evidence type="ECO:0000256" key="6">
    <source>
        <dbReference type="ARBA" id="ARBA00022840"/>
    </source>
</evidence>
<keyword evidence="5" id="KW-0418">Kinase</keyword>
<dbReference type="Proteomes" id="UP001341281">
    <property type="component" value="Chromosome 04"/>
</dbReference>
<reference evidence="10 11" key="1">
    <citation type="submission" date="2024-02" db="EMBL/GenBank/DDBJ databases">
        <title>High-quality chromosome-scale genome assembly of Pensacola bahiagrass (Paspalum notatum Flugge var. saurae).</title>
        <authorList>
            <person name="Vega J.M."/>
            <person name="Podio M."/>
            <person name="Orjuela J."/>
            <person name="Siena L.A."/>
            <person name="Pessino S.C."/>
            <person name="Combes M.C."/>
            <person name="Mariac C."/>
            <person name="Albertini E."/>
            <person name="Pupilli F."/>
            <person name="Ortiz J.P.A."/>
            <person name="Leblanc O."/>
        </authorList>
    </citation>
    <scope>NUCLEOTIDE SEQUENCE [LARGE SCALE GENOMIC DNA]</scope>
    <source>
        <strain evidence="10">R1</strain>
        <tissue evidence="10">Leaf</tissue>
    </source>
</reference>
<dbReference type="InterPro" id="IPR000719">
    <property type="entry name" value="Prot_kinase_dom"/>
</dbReference>
<dbReference type="PROSITE" id="PS00108">
    <property type="entry name" value="PROTEIN_KINASE_ST"/>
    <property type="match status" value="1"/>
</dbReference>
<keyword evidence="6 7" id="KW-0067">ATP-binding</keyword>
<evidence type="ECO:0000256" key="5">
    <source>
        <dbReference type="ARBA" id="ARBA00022777"/>
    </source>
</evidence>
<feature type="domain" description="Protein kinase" evidence="9">
    <location>
        <begin position="308"/>
        <end position="595"/>
    </location>
</feature>
<organism evidence="10 11">
    <name type="scientific">Paspalum notatum var. saurae</name>
    <dbReference type="NCBI Taxonomy" id="547442"/>
    <lineage>
        <taxon>Eukaryota</taxon>
        <taxon>Viridiplantae</taxon>
        <taxon>Streptophyta</taxon>
        <taxon>Embryophyta</taxon>
        <taxon>Tracheophyta</taxon>
        <taxon>Spermatophyta</taxon>
        <taxon>Magnoliopsida</taxon>
        <taxon>Liliopsida</taxon>
        <taxon>Poales</taxon>
        <taxon>Poaceae</taxon>
        <taxon>PACMAD clade</taxon>
        <taxon>Panicoideae</taxon>
        <taxon>Andropogonodae</taxon>
        <taxon>Paspaleae</taxon>
        <taxon>Paspalinae</taxon>
        <taxon>Paspalum</taxon>
    </lineage>
</organism>
<keyword evidence="8" id="KW-0812">Transmembrane</keyword>
<evidence type="ECO:0000259" key="9">
    <source>
        <dbReference type="PROSITE" id="PS50011"/>
    </source>
</evidence>
<name>A0AAQ3TD47_PASNO</name>
<accession>A0AAQ3TD47</accession>
<evidence type="ECO:0000256" key="4">
    <source>
        <dbReference type="ARBA" id="ARBA00022741"/>
    </source>
</evidence>
<evidence type="ECO:0000256" key="7">
    <source>
        <dbReference type="PROSITE-ProRule" id="PRU10141"/>
    </source>
</evidence>
<dbReference type="PROSITE" id="PS50011">
    <property type="entry name" value="PROTEIN_KINASE_DOM"/>
    <property type="match status" value="1"/>
</dbReference>
<dbReference type="GO" id="GO:0005524">
    <property type="term" value="F:ATP binding"/>
    <property type="evidence" value="ECO:0007669"/>
    <property type="project" value="UniProtKB-UniRule"/>
</dbReference>
<keyword evidence="4 7" id="KW-0547">Nucleotide-binding</keyword>
<dbReference type="PROSITE" id="PS00107">
    <property type="entry name" value="PROTEIN_KINASE_ATP"/>
    <property type="match status" value="1"/>
</dbReference>
<dbReference type="GO" id="GO:0030246">
    <property type="term" value="F:carbohydrate binding"/>
    <property type="evidence" value="ECO:0007669"/>
    <property type="project" value="UniProtKB-KW"/>
</dbReference>
<keyword evidence="3" id="KW-0430">Lectin</keyword>
<evidence type="ECO:0000256" key="3">
    <source>
        <dbReference type="ARBA" id="ARBA00022734"/>
    </source>
</evidence>
<dbReference type="SMART" id="SM00220">
    <property type="entry name" value="S_TKc"/>
    <property type="match status" value="1"/>
</dbReference>
<keyword evidence="8" id="KW-1133">Transmembrane helix</keyword>
<keyword evidence="2" id="KW-0732">Signal</keyword>
<feature type="transmembrane region" description="Helical" evidence="8">
    <location>
        <begin position="132"/>
        <end position="154"/>
    </location>
</feature>
<dbReference type="InterPro" id="IPR008271">
    <property type="entry name" value="Ser/Thr_kinase_AS"/>
</dbReference>
<keyword evidence="8" id="KW-0472">Membrane</keyword>
<keyword evidence="1" id="KW-0808">Transferase</keyword>
<dbReference type="Gene3D" id="1.10.510.10">
    <property type="entry name" value="Transferase(Phosphotransferase) domain 1"/>
    <property type="match status" value="1"/>
</dbReference>
<dbReference type="InterPro" id="IPR017441">
    <property type="entry name" value="Protein_kinase_ATP_BS"/>
</dbReference>
<dbReference type="FunFam" id="1.10.510.10:FF:001106">
    <property type="entry name" value="Probable LRR receptor-like serine/threonine-protein kinase At1g29720"/>
    <property type="match status" value="1"/>
</dbReference>
<feature type="transmembrane region" description="Helical" evidence="8">
    <location>
        <begin position="34"/>
        <end position="55"/>
    </location>
</feature>
<feature type="transmembrane region" description="Helical" evidence="8">
    <location>
        <begin position="213"/>
        <end position="234"/>
    </location>
</feature>
<protein>
    <recommendedName>
        <fullName evidence="9">Protein kinase domain-containing protein</fullName>
    </recommendedName>
</protein>
<feature type="transmembrane region" description="Helical" evidence="8">
    <location>
        <begin position="75"/>
        <end position="94"/>
    </location>
</feature>
<dbReference type="Pfam" id="PF00069">
    <property type="entry name" value="Pkinase"/>
    <property type="match status" value="1"/>
</dbReference>